<evidence type="ECO:0000256" key="3">
    <source>
        <dbReference type="ARBA" id="ARBA00022692"/>
    </source>
</evidence>
<reference evidence="7 8" key="2">
    <citation type="submission" date="2020-08" db="EMBL/GenBank/DDBJ databases">
        <title>Stappia taiwanensis sp. nov., isolated from a coastal thermal spring.</title>
        <authorList>
            <person name="Kampfer P."/>
        </authorList>
    </citation>
    <scope>NUCLEOTIDE SEQUENCE [LARGE SCALE GENOMIC DNA]</scope>
    <source>
        <strain evidence="7 8">DSM 23284</strain>
    </source>
</reference>
<name>A0A838XVH9_9HYPH</name>
<evidence type="ECO:0000256" key="2">
    <source>
        <dbReference type="ARBA" id="ARBA00022475"/>
    </source>
</evidence>
<keyword evidence="4 6" id="KW-1133">Transmembrane helix</keyword>
<organism evidence="7 8">
    <name type="scientific">Stappia taiwanensis</name>
    <dbReference type="NCBI Taxonomy" id="992267"/>
    <lineage>
        <taxon>Bacteria</taxon>
        <taxon>Pseudomonadati</taxon>
        <taxon>Pseudomonadota</taxon>
        <taxon>Alphaproteobacteria</taxon>
        <taxon>Hyphomicrobiales</taxon>
        <taxon>Stappiaceae</taxon>
        <taxon>Stappia</taxon>
    </lineage>
</organism>
<keyword evidence="2" id="KW-1003">Cell membrane</keyword>
<evidence type="ECO:0000256" key="6">
    <source>
        <dbReference type="SAM" id="Phobius"/>
    </source>
</evidence>
<comment type="caution">
    <text evidence="7">The sequence shown here is derived from an EMBL/GenBank/DDBJ whole genome shotgun (WGS) entry which is preliminary data.</text>
</comment>
<evidence type="ECO:0000313" key="7">
    <source>
        <dbReference type="EMBL" id="MBA4612496.1"/>
    </source>
</evidence>
<feature type="transmembrane region" description="Helical" evidence="6">
    <location>
        <begin position="42"/>
        <end position="59"/>
    </location>
</feature>
<keyword evidence="8" id="KW-1185">Reference proteome</keyword>
<gene>
    <name evidence="7" type="ORF">H1W37_12585</name>
</gene>
<evidence type="ECO:0000256" key="1">
    <source>
        <dbReference type="ARBA" id="ARBA00004651"/>
    </source>
</evidence>
<feature type="transmembrane region" description="Helical" evidence="6">
    <location>
        <begin position="66"/>
        <end position="83"/>
    </location>
</feature>
<dbReference type="Proteomes" id="UP000559404">
    <property type="component" value="Unassembled WGS sequence"/>
</dbReference>
<feature type="transmembrane region" description="Helical" evidence="6">
    <location>
        <begin position="339"/>
        <end position="356"/>
    </location>
</feature>
<dbReference type="GO" id="GO:0005886">
    <property type="term" value="C:plasma membrane"/>
    <property type="evidence" value="ECO:0007669"/>
    <property type="project" value="UniProtKB-SubCell"/>
</dbReference>
<dbReference type="EMBL" id="JACEON010000011">
    <property type="protein sequence ID" value="MBA4612496.1"/>
    <property type="molecule type" value="Genomic_DNA"/>
</dbReference>
<reference evidence="7 8" key="1">
    <citation type="submission" date="2020-07" db="EMBL/GenBank/DDBJ databases">
        <authorList>
            <person name="Li M."/>
        </authorList>
    </citation>
    <scope>NUCLEOTIDE SEQUENCE [LARGE SCALE GENOMIC DNA]</scope>
    <source>
        <strain evidence="7 8">DSM 23284</strain>
    </source>
</reference>
<comment type="subcellular location">
    <subcellularLocation>
        <location evidence="1">Cell membrane</location>
        <topology evidence="1">Multi-pass membrane protein</topology>
    </subcellularLocation>
</comment>
<keyword evidence="5 6" id="KW-0472">Membrane</keyword>
<keyword evidence="3 6" id="KW-0812">Transmembrane</keyword>
<sequence>MRIGGVASRALMARILAKVVIVVATIEVVFLAEKLTGILEEVLGNGGGIVAALSILVLTSPEIFDFALALACVIGVYFALVAAREERELVALSAAGVSWSLALKVVLVVGVLAFGASLLVSGFLNPLAASTNRAVVFNLTSDLLFRRITEPSEGTLIETIRGKTFAALSDSSVSPPHESLFVHQPGEDGAWRVTQAEDWKLIGPDAQGNYNLGLGRVNAYDFKRIDESGSGAVSSSGRGPNLRALAEPDIADVPMLPLVRVENVEVPVSLRNILRYAARSEVAEEWTFAEALWAQGASDTAREAREIAAERYGRALAALVAPVMALVACVLAQGGLSNFFVMPAACAALLAFDLVLRSALADLAGKGAWTMVGGGVAMAVAALLLLGVMVRVRRHSLLRPVGQRA</sequence>
<evidence type="ECO:0000313" key="8">
    <source>
        <dbReference type="Proteomes" id="UP000559404"/>
    </source>
</evidence>
<dbReference type="AlphaFoldDB" id="A0A838XVH9"/>
<proteinExistence type="predicted"/>
<dbReference type="InterPro" id="IPR005495">
    <property type="entry name" value="LptG/LptF_permease"/>
</dbReference>
<evidence type="ECO:0000256" key="4">
    <source>
        <dbReference type="ARBA" id="ARBA00022989"/>
    </source>
</evidence>
<dbReference type="RefSeq" id="WP_181760696.1">
    <property type="nucleotide sequence ID" value="NZ_BMCR01000010.1"/>
</dbReference>
<accession>A0A838XVH9</accession>
<evidence type="ECO:0000256" key="5">
    <source>
        <dbReference type="ARBA" id="ARBA00023136"/>
    </source>
</evidence>
<feature type="transmembrane region" description="Helical" evidence="6">
    <location>
        <begin position="12"/>
        <end position="30"/>
    </location>
</feature>
<dbReference type="Pfam" id="PF03739">
    <property type="entry name" value="LptF_LptG"/>
    <property type="match status" value="1"/>
</dbReference>
<protein>
    <submittedName>
        <fullName evidence="7">LptF/LptG family permease</fullName>
    </submittedName>
</protein>
<feature type="transmembrane region" description="Helical" evidence="6">
    <location>
        <begin position="368"/>
        <end position="390"/>
    </location>
</feature>
<feature type="transmembrane region" description="Helical" evidence="6">
    <location>
        <begin position="315"/>
        <end position="333"/>
    </location>
</feature>